<keyword evidence="9" id="KW-1185">Reference proteome</keyword>
<evidence type="ECO:0000256" key="5">
    <source>
        <dbReference type="PROSITE-ProRule" id="PRU00309"/>
    </source>
</evidence>
<gene>
    <name evidence="8" type="ORF">CALMAC_LOCUS5419</name>
</gene>
<organism evidence="8 9">
    <name type="scientific">Callosobruchus maculatus</name>
    <name type="common">Southern cowpea weevil</name>
    <name type="synonym">Pulse bruchid</name>
    <dbReference type="NCBI Taxonomy" id="64391"/>
    <lineage>
        <taxon>Eukaryota</taxon>
        <taxon>Metazoa</taxon>
        <taxon>Ecdysozoa</taxon>
        <taxon>Arthropoda</taxon>
        <taxon>Hexapoda</taxon>
        <taxon>Insecta</taxon>
        <taxon>Pterygota</taxon>
        <taxon>Neoptera</taxon>
        <taxon>Endopterygota</taxon>
        <taxon>Coleoptera</taxon>
        <taxon>Polyphaga</taxon>
        <taxon>Cucujiformia</taxon>
        <taxon>Chrysomeloidea</taxon>
        <taxon>Chrysomelidae</taxon>
        <taxon>Bruchinae</taxon>
        <taxon>Bruchini</taxon>
        <taxon>Callosobruchus</taxon>
    </lineage>
</organism>
<dbReference type="SMART" id="SM00980">
    <property type="entry name" value="THAP"/>
    <property type="match status" value="1"/>
</dbReference>
<dbReference type="SUPFAM" id="SSF57716">
    <property type="entry name" value="Glucocorticoid receptor-like (DNA-binding domain)"/>
    <property type="match status" value="1"/>
</dbReference>
<dbReference type="OrthoDB" id="6731464at2759"/>
<feature type="domain" description="THAP-type" evidence="7">
    <location>
        <begin position="1"/>
        <end position="99"/>
    </location>
</feature>
<dbReference type="Pfam" id="PF21787">
    <property type="entry name" value="TNP-like_RNaseH_N"/>
    <property type="match status" value="1"/>
</dbReference>
<dbReference type="GO" id="GO:0008270">
    <property type="term" value="F:zinc ion binding"/>
    <property type="evidence" value="ECO:0007669"/>
    <property type="project" value="UniProtKB-KW"/>
</dbReference>
<dbReference type="InterPro" id="IPR006612">
    <property type="entry name" value="THAP_Znf"/>
</dbReference>
<evidence type="ECO:0000256" key="3">
    <source>
        <dbReference type="ARBA" id="ARBA00022833"/>
    </source>
</evidence>
<keyword evidence="3" id="KW-0862">Zinc</keyword>
<evidence type="ECO:0000313" key="9">
    <source>
        <dbReference type="Proteomes" id="UP000410492"/>
    </source>
</evidence>
<dbReference type="InterPro" id="IPR052224">
    <property type="entry name" value="THAP_domain_protein"/>
</dbReference>
<proteinExistence type="predicted"/>
<evidence type="ECO:0000256" key="4">
    <source>
        <dbReference type="ARBA" id="ARBA00023125"/>
    </source>
</evidence>
<dbReference type="PROSITE" id="PS50950">
    <property type="entry name" value="ZF_THAP"/>
    <property type="match status" value="1"/>
</dbReference>
<name>A0A653C1D7_CALMS</name>
<feature type="compositionally biased region" description="Basic residues" evidence="6">
    <location>
        <begin position="941"/>
        <end position="950"/>
    </location>
</feature>
<dbReference type="InterPro" id="IPR038441">
    <property type="entry name" value="THAP_Znf_sf"/>
</dbReference>
<keyword evidence="1" id="KW-0479">Metal-binding</keyword>
<evidence type="ECO:0000313" key="8">
    <source>
        <dbReference type="EMBL" id="VEN41670.1"/>
    </source>
</evidence>
<keyword evidence="2 5" id="KW-0863">Zinc-finger</keyword>
<dbReference type="AlphaFoldDB" id="A0A653C1D7"/>
<dbReference type="Proteomes" id="UP000410492">
    <property type="component" value="Unassembled WGS sequence"/>
</dbReference>
<evidence type="ECO:0000256" key="2">
    <source>
        <dbReference type="ARBA" id="ARBA00022771"/>
    </source>
</evidence>
<dbReference type="PANTHER" id="PTHR46927:SF3">
    <property type="entry name" value="THAP-TYPE DOMAIN-CONTAINING PROTEIN"/>
    <property type="match status" value="1"/>
</dbReference>
<dbReference type="Gene3D" id="6.20.210.20">
    <property type="entry name" value="THAP domain"/>
    <property type="match status" value="1"/>
</dbReference>
<dbReference type="InterPro" id="IPR048365">
    <property type="entry name" value="TNP-like_RNaseH_N"/>
</dbReference>
<sequence length="950" mass="110709">MPRRCCVPGCKENYDTTLKKTKTPVSTFSFPKEEKQREKWLRAIPRKDWIPTTTSAVCANHFCESEIVRFNEFKLPNGQINKVMLKYPKLSKNAVPSNFPNLPKYLSSEIKEGRSDPETRRAAIVQRNEDLFKNFMDNDMIVGFDDLKLNLEKIYSSKWEVKADDVSIYFYNLSTIDKCLSINNTIHIDQSMQVTVFHKGNKLSPNDLKWILPCDLKLERWSQLTNLLSRYSLNNDSVQSNPITDLLNQAIDSLSKAYVKCEEDESFAYTKHLEIIIDQLIQMVSKKNRYCPATIIMSFIIYSQSPSCYKLIRDFFVLPHKRYLQSISASLNVSPKNDLNNKNYLLNVAETLSDTEKVVSLIIDEIYISTRLDYRSHSIVGSAENENRSAGCEFAKTIVTFMISSVFGKMNEVVKLWPVNNVKGIELAEMSKYVIDFVQSCNFEVLCVISDNHSINRIMFKSLSDNGFWFPNPKDSEKAIFLLFDFVHIFKNIWKNWLNLKNLYNTFVFCDFTSDKLKYAKLQDIKNIYEKEKTLLTKQAYKLNFKSLYPSNLERQKVHLADNVFHQSTISSLKCTPEYQDTADFVEIIRRWWDIVNTRNVLKGTLKRNEWSKPFENISDVRIDFLEKFVNWLDKWHNIENNNGHLTNETFQAIRQSTIVLVKLIRYCFEHYAIKYILPGKFTSENLEKRFGIYRVLSGCNYNVSLDDVLAAEKKIRVKHIFQNINKSFSLSDIREQFSLITDDDIEETFETHGLLANEFISILNTNYLQVSDVDDATKIYISGYASHTISKKLNNCGSCISIITMSKGNLTGNKYFDNLQRNGLSIATDRVCYIFYHMASIMQYIMNNKDCEAKFLKFNQHKFILCKLTIESIKSDIYYNDFQNICEECGTSYEKILNMICSVLSNVFLNNFIKIKNNNNFESQKLKKKRSEEPTQNTQKQRKLGTFKK</sequence>
<feature type="region of interest" description="Disordered" evidence="6">
    <location>
        <begin position="925"/>
        <end position="950"/>
    </location>
</feature>
<evidence type="ECO:0000259" key="7">
    <source>
        <dbReference type="PROSITE" id="PS50950"/>
    </source>
</evidence>
<dbReference type="PANTHER" id="PTHR46927">
    <property type="entry name" value="AGAP005574-PA"/>
    <property type="match status" value="1"/>
</dbReference>
<evidence type="ECO:0000256" key="6">
    <source>
        <dbReference type="SAM" id="MobiDB-lite"/>
    </source>
</evidence>
<dbReference type="EMBL" id="CAACVG010006787">
    <property type="protein sequence ID" value="VEN41670.1"/>
    <property type="molecule type" value="Genomic_DNA"/>
</dbReference>
<dbReference type="GO" id="GO:0003677">
    <property type="term" value="F:DNA binding"/>
    <property type="evidence" value="ECO:0007669"/>
    <property type="project" value="UniProtKB-UniRule"/>
</dbReference>
<protein>
    <recommendedName>
        <fullName evidence="7">THAP-type domain-containing protein</fullName>
    </recommendedName>
</protein>
<accession>A0A653C1D7</accession>
<evidence type="ECO:0000256" key="1">
    <source>
        <dbReference type="ARBA" id="ARBA00022723"/>
    </source>
</evidence>
<reference evidence="8 9" key="1">
    <citation type="submission" date="2019-01" db="EMBL/GenBank/DDBJ databases">
        <authorList>
            <person name="Sayadi A."/>
        </authorList>
    </citation>
    <scope>NUCLEOTIDE SEQUENCE [LARGE SCALE GENOMIC DNA]</scope>
</reference>
<keyword evidence="4 5" id="KW-0238">DNA-binding</keyword>
<dbReference type="Pfam" id="PF05485">
    <property type="entry name" value="THAP"/>
    <property type="match status" value="1"/>
</dbReference>